<evidence type="ECO:0000259" key="9">
    <source>
        <dbReference type="PROSITE" id="PS50928"/>
    </source>
</evidence>
<dbReference type="GO" id="GO:0055085">
    <property type="term" value="P:transmembrane transport"/>
    <property type="evidence" value="ECO:0007669"/>
    <property type="project" value="InterPro"/>
</dbReference>
<reference evidence="10 11" key="1">
    <citation type="submission" date="2017-02" db="EMBL/GenBank/DDBJ databases">
        <title>Ketogulonicigenium robustum SPU B003 Genome sequencing and assembly.</title>
        <authorList>
            <person name="Li Y."/>
            <person name="Liu L."/>
            <person name="Wang C."/>
            <person name="Zhang M."/>
            <person name="Zhang T."/>
            <person name="Zhang Y."/>
        </authorList>
    </citation>
    <scope>NUCLEOTIDE SEQUENCE [LARGE SCALE GENOMIC DNA]</scope>
    <source>
        <strain evidence="10 11">SPU_B003</strain>
    </source>
</reference>
<evidence type="ECO:0000256" key="1">
    <source>
        <dbReference type="ARBA" id="ARBA00004651"/>
    </source>
</evidence>
<dbReference type="PANTHER" id="PTHR43227:SF8">
    <property type="entry name" value="DIACETYLCHITOBIOSE UPTAKE SYSTEM PERMEASE PROTEIN DASB"/>
    <property type="match status" value="1"/>
</dbReference>
<accession>A0A1W6P262</accession>
<evidence type="ECO:0000256" key="6">
    <source>
        <dbReference type="ARBA" id="ARBA00022989"/>
    </source>
</evidence>
<dbReference type="RefSeq" id="WP_236951356.1">
    <property type="nucleotide sequence ID" value="NZ_CP019937.1"/>
</dbReference>
<comment type="subcellular location">
    <subcellularLocation>
        <location evidence="1">Cell membrane</location>
        <topology evidence="1">Multi-pass membrane protein</topology>
    </subcellularLocation>
</comment>
<dbReference type="Proteomes" id="UP000242447">
    <property type="component" value="Chromosome"/>
</dbReference>
<keyword evidence="7 8" id="KW-0472">Membrane</keyword>
<dbReference type="InterPro" id="IPR035906">
    <property type="entry name" value="MetI-like_sf"/>
</dbReference>
<dbReference type="CDD" id="cd06261">
    <property type="entry name" value="TM_PBP2"/>
    <property type="match status" value="1"/>
</dbReference>
<sequence>MSQSDVMAPDVAPVPPRKGLRMTGRGLWIAFLIVPPMAVMALFVIYPIISAFAYAFFDWNGLRRGDFIGFENFRTILFDPIYSGTFWHAFRNNVLVFVLLMIVQNGLGFVLAYFLWRELPGARFHRVAVFLPVVLSTVIIGYLWKLFFNPIFGAVNQFLKAVGLGFIAQPWLGQADTALISLIFVNAWAWVGFPTLVFLAGLQRIPSELLDAARMETDNEFTLIRRIIWPLIAPSATIVFVLLFIGAFNFFELPYIMVGLDGSPFGSSDVLGLMFYRTAFGNVASGNQEFGLGSALAVLMFVFIAVFATAWTIYLRKREIEV</sequence>
<keyword evidence="5 8" id="KW-0812">Transmembrane</keyword>
<dbReference type="AlphaFoldDB" id="A0A1W6P262"/>
<organism evidence="10 11">
    <name type="scientific">Ketogulonicigenium robustum</name>
    <dbReference type="NCBI Taxonomy" id="92947"/>
    <lineage>
        <taxon>Bacteria</taxon>
        <taxon>Pseudomonadati</taxon>
        <taxon>Pseudomonadota</taxon>
        <taxon>Alphaproteobacteria</taxon>
        <taxon>Rhodobacterales</taxon>
        <taxon>Roseobacteraceae</taxon>
        <taxon>Ketogulonicigenium</taxon>
    </lineage>
</organism>
<feature type="transmembrane region" description="Helical" evidence="8">
    <location>
        <begin position="127"/>
        <end position="144"/>
    </location>
</feature>
<proteinExistence type="inferred from homology"/>
<evidence type="ECO:0000256" key="7">
    <source>
        <dbReference type="ARBA" id="ARBA00023136"/>
    </source>
</evidence>
<evidence type="ECO:0000313" key="11">
    <source>
        <dbReference type="Proteomes" id="UP000242447"/>
    </source>
</evidence>
<feature type="transmembrane region" description="Helical" evidence="8">
    <location>
        <begin position="290"/>
        <end position="315"/>
    </location>
</feature>
<dbReference type="InterPro" id="IPR050809">
    <property type="entry name" value="UgpAE/MalFG_permease"/>
</dbReference>
<evidence type="ECO:0000256" key="8">
    <source>
        <dbReference type="SAM" id="Phobius"/>
    </source>
</evidence>
<keyword evidence="6 8" id="KW-1133">Transmembrane helix</keyword>
<dbReference type="STRING" id="92947.BVG79_02131"/>
<gene>
    <name evidence="10" type="primary">msmF</name>
    <name evidence="10" type="ORF">BVG79_02131</name>
</gene>
<dbReference type="Gene3D" id="1.10.3720.10">
    <property type="entry name" value="MetI-like"/>
    <property type="match status" value="1"/>
</dbReference>
<name>A0A1W6P262_9RHOB</name>
<feature type="transmembrane region" description="Helical" evidence="8">
    <location>
        <begin position="94"/>
        <end position="115"/>
    </location>
</feature>
<keyword evidence="4" id="KW-1003">Cell membrane</keyword>
<evidence type="ECO:0000256" key="2">
    <source>
        <dbReference type="ARBA" id="ARBA00009306"/>
    </source>
</evidence>
<dbReference type="KEGG" id="kro:BVG79_02131"/>
<feature type="transmembrane region" description="Helical" evidence="8">
    <location>
        <begin position="223"/>
        <end position="251"/>
    </location>
</feature>
<dbReference type="PANTHER" id="PTHR43227">
    <property type="entry name" value="BLL4140 PROTEIN"/>
    <property type="match status" value="1"/>
</dbReference>
<dbReference type="SUPFAM" id="SSF161098">
    <property type="entry name" value="MetI-like"/>
    <property type="match status" value="1"/>
</dbReference>
<feature type="domain" description="ABC transmembrane type-1" evidence="9">
    <location>
        <begin position="90"/>
        <end position="311"/>
    </location>
</feature>
<feature type="transmembrane region" description="Helical" evidence="8">
    <location>
        <begin position="27"/>
        <end position="57"/>
    </location>
</feature>
<keyword evidence="3" id="KW-0813">Transport</keyword>
<dbReference type="EMBL" id="CP019937">
    <property type="protein sequence ID" value="ARO15471.1"/>
    <property type="molecule type" value="Genomic_DNA"/>
</dbReference>
<evidence type="ECO:0000313" key="10">
    <source>
        <dbReference type="EMBL" id="ARO15471.1"/>
    </source>
</evidence>
<dbReference type="InterPro" id="IPR000515">
    <property type="entry name" value="MetI-like"/>
</dbReference>
<dbReference type="PROSITE" id="PS50928">
    <property type="entry name" value="ABC_TM1"/>
    <property type="match status" value="1"/>
</dbReference>
<keyword evidence="11" id="KW-1185">Reference proteome</keyword>
<evidence type="ECO:0000256" key="4">
    <source>
        <dbReference type="ARBA" id="ARBA00022475"/>
    </source>
</evidence>
<protein>
    <submittedName>
        <fullName evidence="10">Sugar ABC transporter permease</fullName>
    </submittedName>
</protein>
<evidence type="ECO:0000256" key="3">
    <source>
        <dbReference type="ARBA" id="ARBA00022448"/>
    </source>
</evidence>
<dbReference type="GO" id="GO:0005886">
    <property type="term" value="C:plasma membrane"/>
    <property type="evidence" value="ECO:0007669"/>
    <property type="project" value="UniProtKB-SubCell"/>
</dbReference>
<feature type="transmembrane region" description="Helical" evidence="8">
    <location>
        <begin position="178"/>
        <end position="202"/>
    </location>
</feature>
<comment type="similarity">
    <text evidence="2">Belongs to the binding-protein-dependent transport system permease family.</text>
</comment>
<evidence type="ECO:0000256" key="5">
    <source>
        <dbReference type="ARBA" id="ARBA00022692"/>
    </source>
</evidence>